<gene>
    <name evidence="3" type="ORF">CKAN_00070200</name>
</gene>
<evidence type="ECO:0000313" key="4">
    <source>
        <dbReference type="Proteomes" id="UP000283530"/>
    </source>
</evidence>
<name>A0A443N1S1_9MAGN</name>
<feature type="domain" description="KIB1-4 beta-propeller" evidence="2">
    <location>
        <begin position="101"/>
        <end position="344"/>
    </location>
</feature>
<dbReference type="InterPro" id="IPR005174">
    <property type="entry name" value="KIB1-4_b-propeller"/>
</dbReference>
<accession>A0A443N1S1</accession>
<keyword evidence="4" id="KW-1185">Reference proteome</keyword>
<organism evidence="3 4">
    <name type="scientific">Cinnamomum micranthum f. kanehirae</name>
    <dbReference type="NCBI Taxonomy" id="337451"/>
    <lineage>
        <taxon>Eukaryota</taxon>
        <taxon>Viridiplantae</taxon>
        <taxon>Streptophyta</taxon>
        <taxon>Embryophyta</taxon>
        <taxon>Tracheophyta</taxon>
        <taxon>Spermatophyta</taxon>
        <taxon>Magnoliopsida</taxon>
        <taxon>Magnoliidae</taxon>
        <taxon>Laurales</taxon>
        <taxon>Lauraceae</taxon>
        <taxon>Cinnamomum</taxon>
    </lineage>
</organism>
<proteinExistence type="predicted"/>
<dbReference type="EMBL" id="QPKB01000001">
    <property type="protein sequence ID" value="RWR72478.1"/>
    <property type="molecule type" value="Genomic_DNA"/>
</dbReference>
<sequence length="362" mass="41514">MALQKSAARGNILFMDDKEIASVKKMTLTQETSHETTSGALRNVLWSDLPRDLLVLVTQRLTLADHVRISTTCKSWQWTAPSFLSSKRPILLFIENQSSNFYDPFSRKICVTYIPELLDATYHYSKDGWLLLSQQNNLSQVFFLNPFTNEKITLTHLNLSNLICPSGSKNIGPFTVSFSAPPTSQDCIIFLVLTETFPNIPKRTTRVFTFSLRDETVERSMFTLTNHLHSRPTTCKNTLYFHRAFYYLNTRGTLAVTKFPSPTKTKVTTYVVKPTGISLRKYDYCYLVESQGEILSIFKHGKQIQVFQLDRPAVFEGTSTEKWIEVESLGDTMLFLDWTTSLCTVVRGKKKSAVRRKQNKFF</sequence>
<dbReference type="AlphaFoldDB" id="A0A443N1S1"/>
<dbReference type="CDD" id="cd09917">
    <property type="entry name" value="F-box_SF"/>
    <property type="match status" value="1"/>
</dbReference>
<comment type="caution">
    <text evidence="3">The sequence shown here is derived from an EMBL/GenBank/DDBJ whole genome shotgun (WGS) entry which is preliminary data.</text>
</comment>
<dbReference type="SUPFAM" id="SSF81383">
    <property type="entry name" value="F-box domain"/>
    <property type="match status" value="1"/>
</dbReference>
<dbReference type="Pfam" id="PF00646">
    <property type="entry name" value="F-box"/>
    <property type="match status" value="1"/>
</dbReference>
<evidence type="ECO:0000259" key="1">
    <source>
        <dbReference type="Pfam" id="PF00646"/>
    </source>
</evidence>
<dbReference type="Gene3D" id="1.20.1280.50">
    <property type="match status" value="1"/>
</dbReference>
<dbReference type="InterPro" id="IPR001810">
    <property type="entry name" value="F-box_dom"/>
</dbReference>
<evidence type="ECO:0000259" key="2">
    <source>
        <dbReference type="Pfam" id="PF03478"/>
    </source>
</evidence>
<protein>
    <submittedName>
        <fullName evidence="3">F-box/kelch-repeat-like protein</fullName>
    </submittedName>
</protein>
<dbReference type="OrthoDB" id="1863935at2759"/>
<dbReference type="Proteomes" id="UP000283530">
    <property type="component" value="Unassembled WGS sequence"/>
</dbReference>
<evidence type="ECO:0000313" key="3">
    <source>
        <dbReference type="EMBL" id="RWR72478.1"/>
    </source>
</evidence>
<dbReference type="InterPro" id="IPR036047">
    <property type="entry name" value="F-box-like_dom_sf"/>
</dbReference>
<dbReference type="Pfam" id="PF03478">
    <property type="entry name" value="Beta-prop_KIB1-4"/>
    <property type="match status" value="1"/>
</dbReference>
<feature type="domain" description="F-box" evidence="1">
    <location>
        <begin position="46"/>
        <end position="77"/>
    </location>
</feature>
<reference evidence="3 4" key="1">
    <citation type="journal article" date="2019" name="Nat. Plants">
        <title>Stout camphor tree genome fills gaps in understanding of flowering plant genome evolution.</title>
        <authorList>
            <person name="Chaw S.M."/>
            <person name="Liu Y.C."/>
            <person name="Wu Y.W."/>
            <person name="Wang H.Y."/>
            <person name="Lin C.I."/>
            <person name="Wu C.S."/>
            <person name="Ke H.M."/>
            <person name="Chang L.Y."/>
            <person name="Hsu C.Y."/>
            <person name="Yang H.T."/>
            <person name="Sudianto E."/>
            <person name="Hsu M.H."/>
            <person name="Wu K.P."/>
            <person name="Wang L.N."/>
            <person name="Leebens-Mack J.H."/>
            <person name="Tsai I.J."/>
        </authorList>
    </citation>
    <scope>NUCLEOTIDE SEQUENCE [LARGE SCALE GENOMIC DNA]</scope>
    <source>
        <strain evidence="4">cv. Chaw 1501</strain>
        <tissue evidence="3">Young leaves</tissue>
    </source>
</reference>
<dbReference type="PANTHER" id="PTHR33127">
    <property type="entry name" value="TRANSMEMBRANE PROTEIN"/>
    <property type="match status" value="1"/>
</dbReference>
<dbReference type="PANTHER" id="PTHR33127:SF5">
    <property type="entry name" value="TRANSMEMBRANE PROTEIN"/>
    <property type="match status" value="1"/>
</dbReference>